<dbReference type="EMBL" id="CAKLBY020000039">
    <property type="protein sequence ID" value="CAK7913286.1"/>
    <property type="molecule type" value="Genomic_DNA"/>
</dbReference>
<accession>A0AAV1TDQ5</accession>
<protein>
    <submittedName>
        <fullName evidence="1">Uncharacterized protein</fullName>
    </submittedName>
</protein>
<sequence>MGRECVAATAPSLRAALMNPKEKKRDLGITRIGTWFSYWQAVREQVLKGVKDFTTLVSKDLRSDVERDILSVPLRVENSFVSFPRCLVCSKYSLLCGVRGQSRVWYGIDLLQVQVLRGLSLRHLEWSGTGEV</sequence>
<proteinExistence type="predicted"/>
<dbReference type="AlphaFoldDB" id="A0AAV1TDQ5"/>
<evidence type="ECO:0000313" key="2">
    <source>
        <dbReference type="Proteomes" id="UP001162060"/>
    </source>
</evidence>
<dbReference type="Proteomes" id="UP001162060">
    <property type="component" value="Unassembled WGS sequence"/>
</dbReference>
<comment type="caution">
    <text evidence="1">The sequence shown here is derived from an EMBL/GenBank/DDBJ whole genome shotgun (WGS) entry which is preliminary data.</text>
</comment>
<organism evidence="1 2">
    <name type="scientific">Peronospora matthiolae</name>
    <dbReference type="NCBI Taxonomy" id="2874970"/>
    <lineage>
        <taxon>Eukaryota</taxon>
        <taxon>Sar</taxon>
        <taxon>Stramenopiles</taxon>
        <taxon>Oomycota</taxon>
        <taxon>Peronosporomycetes</taxon>
        <taxon>Peronosporales</taxon>
        <taxon>Peronosporaceae</taxon>
        <taxon>Peronospora</taxon>
    </lineage>
</organism>
<evidence type="ECO:0000313" key="1">
    <source>
        <dbReference type="EMBL" id="CAK7913286.1"/>
    </source>
</evidence>
<gene>
    <name evidence="1" type="ORF">PM001_LOCUS4727</name>
</gene>
<reference evidence="1" key="1">
    <citation type="submission" date="2024-01" db="EMBL/GenBank/DDBJ databases">
        <authorList>
            <person name="Webb A."/>
        </authorList>
    </citation>
    <scope>NUCLEOTIDE SEQUENCE</scope>
    <source>
        <strain evidence="1">Pm1</strain>
    </source>
</reference>
<name>A0AAV1TDQ5_9STRA</name>